<dbReference type="PROSITE" id="PS51194">
    <property type="entry name" value="HELICASE_CTER"/>
    <property type="match status" value="1"/>
</dbReference>
<evidence type="ECO:0000256" key="8">
    <source>
        <dbReference type="SAM" id="MobiDB-lite"/>
    </source>
</evidence>
<dbReference type="SUPFAM" id="SSF52540">
    <property type="entry name" value="P-loop containing nucleoside triphosphate hydrolases"/>
    <property type="match status" value="1"/>
</dbReference>
<dbReference type="EC" id="3.6.4.13" evidence="2"/>
<feature type="domain" description="Helicase C-terminal" evidence="10">
    <location>
        <begin position="277"/>
        <end position="449"/>
    </location>
</feature>
<evidence type="ECO:0000313" key="12">
    <source>
        <dbReference type="Proteomes" id="UP001209570"/>
    </source>
</evidence>
<dbReference type="Proteomes" id="UP001209570">
    <property type="component" value="Unassembled WGS sequence"/>
</dbReference>
<evidence type="ECO:0000256" key="5">
    <source>
        <dbReference type="ARBA" id="ARBA00022806"/>
    </source>
</evidence>
<dbReference type="InterPro" id="IPR007502">
    <property type="entry name" value="Helicase-assoc_dom"/>
</dbReference>
<dbReference type="InterPro" id="IPR048333">
    <property type="entry name" value="HA2_WH"/>
</dbReference>
<dbReference type="PANTHER" id="PTHR18934:SF136">
    <property type="entry name" value="ATP-DEPENDENT RNA HELICASE DHX35-RELATED"/>
    <property type="match status" value="1"/>
</dbReference>
<dbReference type="GO" id="GO:0016787">
    <property type="term" value="F:hydrolase activity"/>
    <property type="evidence" value="ECO:0007669"/>
    <property type="project" value="UniProtKB-KW"/>
</dbReference>
<dbReference type="GO" id="GO:0005524">
    <property type="term" value="F:ATP binding"/>
    <property type="evidence" value="ECO:0007669"/>
    <property type="project" value="UniProtKB-KW"/>
</dbReference>
<dbReference type="SMART" id="SM00487">
    <property type="entry name" value="DEXDc"/>
    <property type="match status" value="1"/>
</dbReference>
<feature type="domain" description="Helicase ATP-binding" evidence="9">
    <location>
        <begin position="63"/>
        <end position="234"/>
    </location>
</feature>
<dbReference type="Pfam" id="PF07717">
    <property type="entry name" value="OB_NTP_bind"/>
    <property type="match status" value="1"/>
</dbReference>
<evidence type="ECO:0000256" key="1">
    <source>
        <dbReference type="ARBA" id="ARBA00008792"/>
    </source>
</evidence>
<evidence type="ECO:0000313" key="11">
    <source>
        <dbReference type="EMBL" id="KAJ0402879.1"/>
    </source>
</evidence>
<dbReference type="FunFam" id="1.20.120.1080:FF:000035">
    <property type="entry name" value="Pre-mRNA-splicing factor ATP-dependent RNA helicase, putative"/>
    <property type="match status" value="1"/>
</dbReference>
<dbReference type="InterPro" id="IPR027417">
    <property type="entry name" value="P-loop_NTPase"/>
</dbReference>
<evidence type="ECO:0000256" key="6">
    <source>
        <dbReference type="ARBA" id="ARBA00022840"/>
    </source>
</evidence>
<dbReference type="Pfam" id="PF00271">
    <property type="entry name" value="Helicase_C"/>
    <property type="match status" value="1"/>
</dbReference>
<sequence length="788" mass="87655">MAFWKPGDQFPSLGSDAATNSEERDAGRADVEAAGVLFNPHFRLPLAQQRQRLPVFAHRREILYAVERHATTILVGATGSGKTTQVPQYLMEAGWARRRASDGMQRMIVCTQPRRIAAITIAERVAKEVGTPLGQEVGYAVRFEEKWSPNTTKIKFCTDGMLLRETMLDPLLSCYSVIMLDEAHERNLETDVLLGLIKKIQRKRPDLRVIIASATLHVDTFLRFFQSKKRKRASESAKAQDMTQNSLEDVVAVSVEGRQYPVDIQYLEEPCSDYLAKAIDTVLAIDAHEGPGDVLVFLPGQEEIDHVVRVLSERAPPHILPLPLYAALPNRMQQNVFLTPPRPIKRKVIVATTIAETSVTIDGVVFVVDSCFVKLAFFNPFTGVESLITTNVSRAAAKQRAGRAGRVQPGKCFRLCTQEHFKSQLPKDTMPQMQRTNLATVALHLLSMGIQDIAHFEFVSAPSPEALIRALEVLYSLGAIDASCRLIEPIGTQMAEFPVAPALAKALLSSIRFDCTLEVLSIAAMLSVGDVFVAARGSKDRRAKIMEAMEAFAQPEGDHLTHLKIFDEFLNNGKRREWCDEHMLNFQALTRAFEIRKHLKRYMKRFQAEAPLEASASDTDGFASENTRILQCFVSGFFSNAAKLHADGKYKTVRDGRVVQVHPTSVFYHAGRLPDWILYHQSVLTTDEYIRDISKIDPRWLVTIAPDFYKARDVSSIVSGSSGDVGLPKAPVPKPPTKFSASKQESTGISADGRILFRKPTSKTRDTASKSKLPVHIGKSKGGLRSQF</sequence>
<dbReference type="CDD" id="cd18791">
    <property type="entry name" value="SF2_C_RHA"/>
    <property type="match status" value="1"/>
</dbReference>
<dbReference type="GO" id="GO:0003724">
    <property type="term" value="F:RNA helicase activity"/>
    <property type="evidence" value="ECO:0007669"/>
    <property type="project" value="UniProtKB-EC"/>
</dbReference>
<protein>
    <recommendedName>
        <fullName evidence="2">RNA helicase</fullName>
        <ecNumber evidence="2">3.6.4.13</ecNumber>
    </recommendedName>
</protein>
<keyword evidence="3" id="KW-0547">Nucleotide-binding</keyword>
<keyword evidence="4" id="KW-0378">Hydrolase</keyword>
<dbReference type="Pfam" id="PF21010">
    <property type="entry name" value="HA2_C"/>
    <property type="match status" value="1"/>
</dbReference>
<organism evidence="11 12">
    <name type="scientific">Pythium insidiosum</name>
    <name type="common">Pythiosis disease agent</name>
    <dbReference type="NCBI Taxonomy" id="114742"/>
    <lineage>
        <taxon>Eukaryota</taxon>
        <taxon>Sar</taxon>
        <taxon>Stramenopiles</taxon>
        <taxon>Oomycota</taxon>
        <taxon>Peronosporomycetes</taxon>
        <taxon>Pythiales</taxon>
        <taxon>Pythiaceae</taxon>
        <taxon>Pythium</taxon>
    </lineage>
</organism>
<evidence type="ECO:0000256" key="3">
    <source>
        <dbReference type="ARBA" id="ARBA00022741"/>
    </source>
</evidence>
<dbReference type="GO" id="GO:0003723">
    <property type="term" value="F:RNA binding"/>
    <property type="evidence" value="ECO:0007669"/>
    <property type="project" value="TreeGrafter"/>
</dbReference>
<keyword evidence="5" id="KW-0347">Helicase</keyword>
<dbReference type="FunFam" id="3.40.50.300:FF:000578">
    <property type="entry name" value="probable ATP-dependent RNA helicase DHX35"/>
    <property type="match status" value="1"/>
</dbReference>
<feature type="region of interest" description="Disordered" evidence="8">
    <location>
        <begin position="725"/>
        <end position="788"/>
    </location>
</feature>
<accession>A0AAD5M4Q8</accession>
<evidence type="ECO:0000256" key="4">
    <source>
        <dbReference type="ARBA" id="ARBA00022801"/>
    </source>
</evidence>
<feature type="compositionally biased region" description="Polar residues" evidence="8">
    <location>
        <begin position="739"/>
        <end position="749"/>
    </location>
</feature>
<dbReference type="PROSITE" id="PS00690">
    <property type="entry name" value="DEAH_ATP_HELICASE"/>
    <property type="match status" value="1"/>
</dbReference>
<gene>
    <name evidence="11" type="ORF">P43SY_000493</name>
</gene>
<dbReference type="Gene3D" id="1.20.120.1080">
    <property type="match status" value="1"/>
</dbReference>
<keyword evidence="12" id="KW-1185">Reference proteome</keyword>
<dbReference type="Pfam" id="PF04408">
    <property type="entry name" value="WHD_HA2"/>
    <property type="match status" value="1"/>
</dbReference>
<dbReference type="Pfam" id="PF00270">
    <property type="entry name" value="DEAD"/>
    <property type="match status" value="1"/>
</dbReference>
<keyword evidence="6" id="KW-0067">ATP-binding</keyword>
<evidence type="ECO:0000259" key="9">
    <source>
        <dbReference type="PROSITE" id="PS51192"/>
    </source>
</evidence>
<dbReference type="InterPro" id="IPR001650">
    <property type="entry name" value="Helicase_C-like"/>
</dbReference>
<dbReference type="PANTHER" id="PTHR18934">
    <property type="entry name" value="ATP-DEPENDENT RNA HELICASE"/>
    <property type="match status" value="1"/>
</dbReference>
<dbReference type="AlphaFoldDB" id="A0AAD5M4Q8"/>
<comment type="catalytic activity">
    <reaction evidence="7">
        <text>ATP + H2O = ADP + phosphate + H(+)</text>
        <dbReference type="Rhea" id="RHEA:13065"/>
        <dbReference type="ChEBI" id="CHEBI:15377"/>
        <dbReference type="ChEBI" id="CHEBI:15378"/>
        <dbReference type="ChEBI" id="CHEBI:30616"/>
        <dbReference type="ChEBI" id="CHEBI:43474"/>
        <dbReference type="ChEBI" id="CHEBI:456216"/>
        <dbReference type="EC" id="3.6.4.13"/>
    </reaction>
</comment>
<dbReference type="InterPro" id="IPR002464">
    <property type="entry name" value="DNA/RNA_helicase_DEAH_CS"/>
</dbReference>
<dbReference type="PROSITE" id="PS51192">
    <property type="entry name" value="HELICASE_ATP_BIND_1"/>
    <property type="match status" value="1"/>
</dbReference>
<dbReference type="InterPro" id="IPR011709">
    <property type="entry name" value="DEAD-box_helicase_OB_fold"/>
</dbReference>
<dbReference type="InterPro" id="IPR011545">
    <property type="entry name" value="DEAD/DEAH_box_helicase_dom"/>
</dbReference>
<dbReference type="InterPro" id="IPR014001">
    <property type="entry name" value="Helicase_ATP-bd"/>
</dbReference>
<comment type="similarity">
    <text evidence="1">Belongs to the DEAD box helicase family. DEAH subfamily.</text>
</comment>
<dbReference type="SMART" id="SM00490">
    <property type="entry name" value="HELICc"/>
    <property type="match status" value="1"/>
</dbReference>
<evidence type="ECO:0000256" key="2">
    <source>
        <dbReference type="ARBA" id="ARBA00012552"/>
    </source>
</evidence>
<dbReference type="SMART" id="SM00847">
    <property type="entry name" value="HA2"/>
    <property type="match status" value="1"/>
</dbReference>
<dbReference type="Gene3D" id="3.40.50.300">
    <property type="entry name" value="P-loop containing nucleotide triphosphate hydrolases"/>
    <property type="match status" value="2"/>
</dbReference>
<evidence type="ECO:0000259" key="10">
    <source>
        <dbReference type="PROSITE" id="PS51194"/>
    </source>
</evidence>
<reference evidence="11" key="1">
    <citation type="submission" date="2021-12" db="EMBL/GenBank/DDBJ databases">
        <title>Prjna785345.</title>
        <authorList>
            <person name="Rujirawat T."/>
            <person name="Krajaejun T."/>
        </authorList>
    </citation>
    <scope>NUCLEOTIDE SEQUENCE</scope>
    <source>
        <strain evidence="11">Pi057C3</strain>
    </source>
</reference>
<feature type="region of interest" description="Disordered" evidence="8">
    <location>
        <begin position="1"/>
        <end position="26"/>
    </location>
</feature>
<evidence type="ECO:0000256" key="7">
    <source>
        <dbReference type="ARBA" id="ARBA00047984"/>
    </source>
</evidence>
<comment type="caution">
    <text evidence="11">The sequence shown here is derived from an EMBL/GenBank/DDBJ whole genome shotgun (WGS) entry which is preliminary data.</text>
</comment>
<name>A0AAD5M4Q8_PYTIN</name>
<dbReference type="EMBL" id="JAKCXM010000093">
    <property type="protein sequence ID" value="KAJ0402879.1"/>
    <property type="molecule type" value="Genomic_DNA"/>
</dbReference>
<proteinExistence type="inferred from homology"/>